<dbReference type="Proteomes" id="UP000036356">
    <property type="component" value="Unassembled WGS sequence"/>
</dbReference>
<dbReference type="InterPro" id="IPR029032">
    <property type="entry name" value="AhpD-like"/>
</dbReference>
<feature type="domain" description="Carboxymuconolactone decarboxylase-like" evidence="1">
    <location>
        <begin position="167"/>
        <end position="245"/>
    </location>
</feature>
<feature type="domain" description="Carboxymuconolactone decarboxylase-like" evidence="1">
    <location>
        <begin position="27"/>
        <end position="109"/>
    </location>
</feature>
<dbReference type="GO" id="GO:0051920">
    <property type="term" value="F:peroxiredoxin activity"/>
    <property type="evidence" value="ECO:0007669"/>
    <property type="project" value="InterPro"/>
</dbReference>
<dbReference type="PANTHER" id="PTHR33570:SF2">
    <property type="entry name" value="CARBOXYMUCONOLACTONE DECARBOXYLASE-LIKE DOMAIN-CONTAINING PROTEIN"/>
    <property type="match status" value="1"/>
</dbReference>
<dbReference type="InterPro" id="IPR003779">
    <property type="entry name" value="CMD-like"/>
</dbReference>
<dbReference type="EMBL" id="LDZY01000007">
    <property type="protein sequence ID" value="KLU65667.1"/>
    <property type="molecule type" value="Genomic_DNA"/>
</dbReference>
<organism evidence="2 3">
    <name type="scientific">Desulfosporosinus acididurans</name>
    <dbReference type="NCBI Taxonomy" id="476652"/>
    <lineage>
        <taxon>Bacteria</taxon>
        <taxon>Bacillati</taxon>
        <taxon>Bacillota</taxon>
        <taxon>Clostridia</taxon>
        <taxon>Eubacteriales</taxon>
        <taxon>Desulfitobacteriaceae</taxon>
        <taxon>Desulfosporosinus</taxon>
    </lineage>
</organism>
<dbReference type="AlphaFoldDB" id="A0A0J1FQU9"/>
<evidence type="ECO:0000259" key="1">
    <source>
        <dbReference type="Pfam" id="PF02627"/>
    </source>
</evidence>
<comment type="caution">
    <text evidence="2">The sequence shown here is derived from an EMBL/GenBank/DDBJ whole genome shotgun (WGS) entry which is preliminary data.</text>
</comment>
<dbReference type="Pfam" id="PF02627">
    <property type="entry name" value="CMD"/>
    <property type="match status" value="2"/>
</dbReference>
<protein>
    <submittedName>
        <fullName evidence="2">Carboxymuconolactone decarboxylase family protein</fullName>
    </submittedName>
</protein>
<dbReference type="RefSeq" id="WP_047810162.1">
    <property type="nucleotide sequence ID" value="NZ_LDZY01000007.1"/>
</dbReference>
<accession>A0A0J1FQU9</accession>
<keyword evidence="3" id="KW-1185">Reference proteome</keyword>
<proteinExistence type="predicted"/>
<reference evidence="2 3" key="1">
    <citation type="submission" date="2015-06" db="EMBL/GenBank/DDBJ databases">
        <title>Draft genome of the moderately acidophilic sulfate reducer Candidatus Desulfosporosinus acididurans strain M1.</title>
        <authorList>
            <person name="Poehlein A."/>
            <person name="Petzsch P."/>
            <person name="Johnson B.D."/>
            <person name="Schloemann M."/>
            <person name="Daniel R."/>
            <person name="Muehling M."/>
        </authorList>
    </citation>
    <scope>NUCLEOTIDE SEQUENCE [LARGE SCALE GENOMIC DNA]</scope>
    <source>
        <strain evidence="2 3">M1</strain>
    </source>
</reference>
<sequence length="249" mass="27945">MSITEKANKYHEKMFPSYVSKFLETDPEFIERFDNFAFDEVVNNDDLDDRARMMAILATLMGCQGIDEYQTMLPAALNFGVTPVEAKEIVYQAVAYLGIGRVFPFLHATNDVLTARGVELPLPGQATTTAENRLEAGVQAQVDIFGEGMKEFWKSGPEESRHINYWLADNCFGDYYTRGGLNYQQREMITFCFLAAQGGCEPQLVSHAAANMRIGNNKAFLIKVISQCLPYIGYPRSLNALRCVNDACK</sequence>
<dbReference type="Gene3D" id="1.20.1290.10">
    <property type="entry name" value="AhpD-like"/>
    <property type="match status" value="1"/>
</dbReference>
<dbReference type="STRING" id="476652.DEAC_c22970"/>
<dbReference type="PANTHER" id="PTHR33570">
    <property type="entry name" value="4-CARBOXYMUCONOLACTONE DECARBOXYLASE FAMILY PROTEIN"/>
    <property type="match status" value="1"/>
</dbReference>
<name>A0A0J1FQU9_9FIRM</name>
<dbReference type="SUPFAM" id="SSF69118">
    <property type="entry name" value="AhpD-like"/>
    <property type="match status" value="1"/>
</dbReference>
<dbReference type="PATRIC" id="fig|476652.3.peg.2383"/>
<dbReference type="InterPro" id="IPR052512">
    <property type="entry name" value="4CMD/NDH-1_regulator"/>
</dbReference>
<evidence type="ECO:0000313" key="2">
    <source>
        <dbReference type="EMBL" id="KLU65667.1"/>
    </source>
</evidence>
<evidence type="ECO:0000313" key="3">
    <source>
        <dbReference type="Proteomes" id="UP000036356"/>
    </source>
</evidence>
<gene>
    <name evidence="2" type="ORF">DEAC_c22970</name>
</gene>